<dbReference type="AlphaFoldDB" id="A0AAD9IGG8"/>
<dbReference type="Proteomes" id="UP001255856">
    <property type="component" value="Unassembled WGS sequence"/>
</dbReference>
<evidence type="ECO:0000313" key="1">
    <source>
        <dbReference type="EMBL" id="KAK2078019.1"/>
    </source>
</evidence>
<comment type="caution">
    <text evidence="1">The sequence shown here is derived from an EMBL/GenBank/DDBJ whole genome shotgun (WGS) entry which is preliminary data.</text>
</comment>
<dbReference type="SUPFAM" id="SSF50475">
    <property type="entry name" value="FMN-binding split barrel"/>
    <property type="match status" value="1"/>
</dbReference>
<gene>
    <name evidence="1" type="ORF">QBZ16_003887</name>
</gene>
<dbReference type="InterPro" id="IPR037119">
    <property type="entry name" value="Haem_oxidase_HugZ-like_sf"/>
</dbReference>
<evidence type="ECO:0000313" key="2">
    <source>
        <dbReference type="Proteomes" id="UP001255856"/>
    </source>
</evidence>
<proteinExistence type="predicted"/>
<name>A0AAD9IGG8_PROWI</name>
<organism evidence="1 2">
    <name type="scientific">Prototheca wickerhamii</name>
    <dbReference type="NCBI Taxonomy" id="3111"/>
    <lineage>
        <taxon>Eukaryota</taxon>
        <taxon>Viridiplantae</taxon>
        <taxon>Chlorophyta</taxon>
        <taxon>core chlorophytes</taxon>
        <taxon>Trebouxiophyceae</taxon>
        <taxon>Chlorellales</taxon>
        <taxon>Chlorellaceae</taxon>
        <taxon>Prototheca</taxon>
    </lineage>
</organism>
<dbReference type="Gene3D" id="2.30.110.10">
    <property type="entry name" value="Electron Transport, Fmn-binding Protein, Chain A"/>
    <property type="match status" value="1"/>
</dbReference>
<reference evidence="1" key="1">
    <citation type="submission" date="2021-01" db="EMBL/GenBank/DDBJ databases">
        <authorList>
            <person name="Eckstrom K.M.E."/>
        </authorList>
    </citation>
    <scope>NUCLEOTIDE SEQUENCE</scope>
    <source>
        <strain evidence="1">UVCC 0001</strain>
    </source>
</reference>
<accession>A0AAD9IGG8</accession>
<dbReference type="PANTHER" id="PTHR13343">
    <property type="entry name" value="CREG1 PROTEIN"/>
    <property type="match status" value="1"/>
</dbReference>
<sequence length="281" mass="29528">MMSRTAPRRASCFFTRNKCPPVGRIAQSTQPRAARRSGAPGAGDVARTLVDLTSQGTLCTLLPTGAPLGTAISYVLDGRGQPILRLRADALHTINLDANPVASLFVQPAGPHAARVGRLTLLGRTVPVEGALLEAAADAHAVLAAGAAGVDAPAATDRFALLRVEECFLVDHLGGASRAERLPGQEYGAAAPDALRGVAADLVDLMNRERAEDLAYIGGFYLGVRQALAVDDAILRIPFARPVQEGRDAKSALTMMAQEAWESQRPYNPVSLAGLSPPRNL</sequence>
<dbReference type="PANTHER" id="PTHR13343:SF22">
    <property type="entry name" value="GLUTAMYL-TRNA REDUCTASE-BINDING PROTEIN, CHLOROPLASTIC"/>
    <property type="match status" value="1"/>
</dbReference>
<dbReference type="InterPro" id="IPR012349">
    <property type="entry name" value="Split_barrel_FMN-bd"/>
</dbReference>
<dbReference type="Gene3D" id="3.20.180.10">
    <property type="entry name" value="PNP-oxidase-like"/>
    <property type="match status" value="1"/>
</dbReference>
<protein>
    <submittedName>
        <fullName evidence="1">Uncharacterized protein</fullName>
    </submittedName>
</protein>
<dbReference type="GO" id="GO:0005737">
    <property type="term" value="C:cytoplasm"/>
    <property type="evidence" value="ECO:0007669"/>
    <property type="project" value="UniProtKB-ARBA"/>
</dbReference>
<keyword evidence="2" id="KW-1185">Reference proteome</keyword>
<dbReference type="EMBL" id="JASFZW010000005">
    <property type="protein sequence ID" value="KAK2078019.1"/>
    <property type="molecule type" value="Genomic_DNA"/>
</dbReference>